<dbReference type="Pfam" id="PF00133">
    <property type="entry name" value="tRNA-synt_1"/>
    <property type="match status" value="1"/>
</dbReference>
<comment type="subunit">
    <text evidence="3">Monomer.</text>
</comment>
<keyword evidence="5" id="KW-0963">Cytoplasm</keyword>
<protein>
    <recommendedName>
        <fullName evidence="4">isoleucine--tRNA ligase</fullName>
        <ecNumber evidence="4">6.1.1.5</ecNumber>
    </recommendedName>
</protein>
<dbReference type="SUPFAM" id="SSF52374">
    <property type="entry name" value="Nucleotidylyl transferase"/>
    <property type="match status" value="1"/>
</dbReference>
<gene>
    <name evidence="16" type="ORF">S03H2_36954</name>
</gene>
<evidence type="ECO:0000256" key="8">
    <source>
        <dbReference type="ARBA" id="ARBA00022741"/>
    </source>
</evidence>
<dbReference type="PRINTS" id="PR00984">
    <property type="entry name" value="TRNASYNTHILE"/>
</dbReference>
<dbReference type="PANTHER" id="PTHR42780:SF1">
    <property type="entry name" value="ISOLEUCINE--TRNA LIGASE, CYTOPLASMIC"/>
    <property type="match status" value="1"/>
</dbReference>
<evidence type="ECO:0000256" key="1">
    <source>
        <dbReference type="ARBA" id="ARBA00001947"/>
    </source>
</evidence>
<dbReference type="PANTHER" id="PTHR42780">
    <property type="entry name" value="SOLEUCYL-TRNA SYNTHETASE"/>
    <property type="match status" value="1"/>
</dbReference>
<feature type="domain" description="Aminoacyl-tRNA synthetase class Ia" evidence="15">
    <location>
        <begin position="2"/>
        <end position="184"/>
    </location>
</feature>
<keyword evidence="11" id="KW-0648">Protein biosynthesis</keyword>
<evidence type="ECO:0000256" key="10">
    <source>
        <dbReference type="ARBA" id="ARBA00022840"/>
    </source>
</evidence>
<dbReference type="GO" id="GO:0005737">
    <property type="term" value="C:cytoplasm"/>
    <property type="evidence" value="ECO:0007669"/>
    <property type="project" value="UniProtKB-SubCell"/>
</dbReference>
<organism evidence="16">
    <name type="scientific">marine sediment metagenome</name>
    <dbReference type="NCBI Taxonomy" id="412755"/>
    <lineage>
        <taxon>unclassified sequences</taxon>
        <taxon>metagenomes</taxon>
        <taxon>ecological metagenomes</taxon>
    </lineage>
</organism>
<dbReference type="InterPro" id="IPR009008">
    <property type="entry name" value="Val/Leu/Ile-tRNA-synth_edit"/>
</dbReference>
<evidence type="ECO:0000256" key="7">
    <source>
        <dbReference type="ARBA" id="ARBA00022723"/>
    </source>
</evidence>
<evidence type="ECO:0000256" key="6">
    <source>
        <dbReference type="ARBA" id="ARBA00022598"/>
    </source>
</evidence>
<dbReference type="GO" id="GO:0005524">
    <property type="term" value="F:ATP binding"/>
    <property type="evidence" value="ECO:0007669"/>
    <property type="project" value="UniProtKB-KW"/>
</dbReference>
<evidence type="ECO:0000259" key="15">
    <source>
        <dbReference type="Pfam" id="PF00133"/>
    </source>
</evidence>
<dbReference type="InterPro" id="IPR023586">
    <property type="entry name" value="Ile-tRNA-ligase_type2"/>
</dbReference>
<dbReference type="GO" id="GO:0006428">
    <property type="term" value="P:isoleucyl-tRNA aminoacylation"/>
    <property type="evidence" value="ECO:0007669"/>
    <property type="project" value="InterPro"/>
</dbReference>
<comment type="subcellular location">
    <subcellularLocation>
        <location evidence="2">Cytoplasm</location>
    </subcellularLocation>
</comment>
<evidence type="ECO:0000256" key="13">
    <source>
        <dbReference type="ARBA" id="ARBA00025217"/>
    </source>
</evidence>
<comment type="catalytic activity">
    <reaction evidence="14">
        <text>tRNA(Ile) + L-isoleucine + ATP = L-isoleucyl-tRNA(Ile) + AMP + diphosphate</text>
        <dbReference type="Rhea" id="RHEA:11060"/>
        <dbReference type="Rhea" id="RHEA-COMP:9666"/>
        <dbReference type="Rhea" id="RHEA-COMP:9695"/>
        <dbReference type="ChEBI" id="CHEBI:30616"/>
        <dbReference type="ChEBI" id="CHEBI:33019"/>
        <dbReference type="ChEBI" id="CHEBI:58045"/>
        <dbReference type="ChEBI" id="CHEBI:78442"/>
        <dbReference type="ChEBI" id="CHEBI:78528"/>
        <dbReference type="ChEBI" id="CHEBI:456215"/>
        <dbReference type="EC" id="6.1.1.5"/>
    </reaction>
</comment>
<dbReference type="Gene3D" id="3.90.740.10">
    <property type="entry name" value="Valyl/Leucyl/Isoleucyl-tRNA synthetase, editing domain"/>
    <property type="match status" value="1"/>
</dbReference>
<evidence type="ECO:0000256" key="11">
    <source>
        <dbReference type="ARBA" id="ARBA00022917"/>
    </source>
</evidence>
<keyword evidence="8" id="KW-0547">Nucleotide-binding</keyword>
<feature type="non-terminal residue" evidence="16">
    <location>
        <position position="279"/>
    </location>
</feature>
<accession>X1GRR1</accession>
<keyword evidence="12" id="KW-0030">Aminoacyl-tRNA synthetase</keyword>
<dbReference type="Gene3D" id="3.40.50.620">
    <property type="entry name" value="HUPs"/>
    <property type="match status" value="1"/>
</dbReference>
<dbReference type="GO" id="GO:0046872">
    <property type="term" value="F:metal ion binding"/>
    <property type="evidence" value="ECO:0007669"/>
    <property type="project" value="UniProtKB-KW"/>
</dbReference>
<reference evidence="16" key="1">
    <citation type="journal article" date="2014" name="Front. Microbiol.">
        <title>High frequency of phylogenetically diverse reductive dehalogenase-homologous genes in deep subseafloor sedimentary metagenomes.</title>
        <authorList>
            <person name="Kawai M."/>
            <person name="Futagami T."/>
            <person name="Toyoda A."/>
            <person name="Takaki Y."/>
            <person name="Nishi S."/>
            <person name="Hori S."/>
            <person name="Arai W."/>
            <person name="Tsubouchi T."/>
            <person name="Morono Y."/>
            <person name="Uchiyama I."/>
            <person name="Ito T."/>
            <person name="Fujiyama A."/>
            <person name="Inagaki F."/>
            <person name="Takami H."/>
        </authorList>
    </citation>
    <scope>NUCLEOTIDE SEQUENCE</scope>
    <source>
        <strain evidence="16">Expedition CK06-06</strain>
    </source>
</reference>
<keyword evidence="7" id="KW-0479">Metal-binding</keyword>
<dbReference type="EC" id="6.1.1.5" evidence="4"/>
<dbReference type="InterPro" id="IPR002300">
    <property type="entry name" value="aa-tRNA-synth_Ia"/>
</dbReference>
<evidence type="ECO:0000256" key="5">
    <source>
        <dbReference type="ARBA" id="ARBA00022490"/>
    </source>
</evidence>
<keyword evidence="6" id="KW-0436">Ligase</keyword>
<name>X1GRR1_9ZZZZ</name>
<dbReference type="FunFam" id="3.40.50.620:FF:000063">
    <property type="entry name" value="Isoleucine--tRNA ligase"/>
    <property type="match status" value="1"/>
</dbReference>
<evidence type="ECO:0000256" key="2">
    <source>
        <dbReference type="ARBA" id="ARBA00004496"/>
    </source>
</evidence>
<evidence type="ECO:0000256" key="9">
    <source>
        <dbReference type="ARBA" id="ARBA00022833"/>
    </source>
</evidence>
<proteinExistence type="predicted"/>
<keyword evidence="9" id="KW-0862">Zinc</keyword>
<dbReference type="GO" id="GO:0004822">
    <property type="term" value="F:isoleucine-tRNA ligase activity"/>
    <property type="evidence" value="ECO:0007669"/>
    <property type="project" value="UniProtKB-EC"/>
</dbReference>
<comment type="cofactor">
    <cofactor evidence="1">
        <name>Zn(2+)</name>
        <dbReference type="ChEBI" id="CHEBI:29105"/>
    </cofactor>
</comment>
<dbReference type="AlphaFoldDB" id="X1GRR1"/>
<dbReference type="InterPro" id="IPR014729">
    <property type="entry name" value="Rossmann-like_a/b/a_fold"/>
</dbReference>
<evidence type="ECO:0000256" key="3">
    <source>
        <dbReference type="ARBA" id="ARBA00011245"/>
    </source>
</evidence>
<evidence type="ECO:0000313" key="16">
    <source>
        <dbReference type="EMBL" id="GAH59872.1"/>
    </source>
</evidence>
<feature type="non-terminal residue" evidence="16">
    <location>
        <position position="1"/>
    </location>
</feature>
<dbReference type="EMBL" id="BARU01022715">
    <property type="protein sequence ID" value="GAH59872.1"/>
    <property type="molecule type" value="Genomic_DNA"/>
</dbReference>
<dbReference type="InterPro" id="IPR002301">
    <property type="entry name" value="Ile-tRNA-ligase"/>
</dbReference>
<dbReference type="SUPFAM" id="SSF50677">
    <property type="entry name" value="ValRS/IleRS/LeuRS editing domain"/>
    <property type="match status" value="1"/>
</dbReference>
<evidence type="ECO:0000256" key="4">
    <source>
        <dbReference type="ARBA" id="ARBA00013165"/>
    </source>
</evidence>
<evidence type="ECO:0000256" key="14">
    <source>
        <dbReference type="ARBA" id="ARBA00048359"/>
    </source>
</evidence>
<sequence length="279" mass="31985">LHFWSEHDIFNKSVKARQGAPHFAFYEGPPTANGSPGIHHVLARLFKDIVCRYKTMKGYHVPRKAGWDTHGLPVELEIERSLGFSNKAEIEEYGIAQFNQKCRESVFQYIGEWEAMTERIGHWLDMKHPYTTLDNGYIESCWWIVKKLWDKGLIYQGYKVTPHCPRCGTSLSSHEVALGYRDDAEDPSVYIKFRLHIPSLLKRNSALCSIFEPASLLEKPAYFLVWTTTPWTLPGNTALAIVPNAEYSVMEGEQDYLILAKELTGQIELVDYKELAIIS</sequence>
<keyword evidence="10" id="KW-0067">ATP-binding</keyword>
<dbReference type="GO" id="GO:0002161">
    <property type="term" value="F:aminoacyl-tRNA deacylase activity"/>
    <property type="evidence" value="ECO:0007669"/>
    <property type="project" value="InterPro"/>
</dbReference>
<evidence type="ECO:0000256" key="12">
    <source>
        <dbReference type="ARBA" id="ARBA00023146"/>
    </source>
</evidence>
<comment type="function">
    <text evidence="13">Catalyzes the attachment of isoleucine to tRNA(Ile). As IleRS can inadvertently accommodate and process structurally similar amino acids such as valine, to avoid such errors it has two additional distinct tRNA(Ile)-dependent editing activities. One activity is designated as 'pretransfer' editing and involves the hydrolysis of activated Val-AMP. The other activity is designated 'posttransfer' editing and involves deacylation of mischarged Val-tRNA(Ile).</text>
</comment>
<comment type="caution">
    <text evidence="16">The sequence shown here is derived from an EMBL/GenBank/DDBJ whole genome shotgun (WGS) entry which is preliminary data.</text>
</comment>